<evidence type="ECO:0000256" key="8">
    <source>
        <dbReference type="ARBA" id="ARBA00023157"/>
    </source>
</evidence>
<organism evidence="11 12">
    <name type="scientific">Genlisea aurea</name>
    <dbReference type="NCBI Taxonomy" id="192259"/>
    <lineage>
        <taxon>Eukaryota</taxon>
        <taxon>Viridiplantae</taxon>
        <taxon>Streptophyta</taxon>
        <taxon>Embryophyta</taxon>
        <taxon>Tracheophyta</taxon>
        <taxon>Spermatophyta</taxon>
        <taxon>Magnoliopsida</taxon>
        <taxon>eudicotyledons</taxon>
        <taxon>Gunneridae</taxon>
        <taxon>Pentapetalae</taxon>
        <taxon>asterids</taxon>
        <taxon>lamiids</taxon>
        <taxon>Lamiales</taxon>
        <taxon>Lentibulariaceae</taxon>
        <taxon>Genlisea</taxon>
    </lineage>
</organism>
<dbReference type="GO" id="GO:0000014">
    <property type="term" value="F:single-stranded DNA endodeoxyribonuclease activity"/>
    <property type="evidence" value="ECO:0007669"/>
    <property type="project" value="UniProtKB-ARBA"/>
</dbReference>
<dbReference type="EMBL" id="AUSU01009885">
    <property type="protein sequence ID" value="EPS57751.1"/>
    <property type="molecule type" value="Genomic_DNA"/>
</dbReference>
<comment type="caution">
    <text evidence="11">The sequence shown here is derived from an EMBL/GenBank/DDBJ whole genome shotgun (WGS) entry which is preliminary data.</text>
</comment>
<reference evidence="11 12" key="1">
    <citation type="journal article" date="2013" name="BMC Genomics">
        <title>The miniature genome of a carnivorous plant Genlisea aurea contains a low number of genes and short non-coding sequences.</title>
        <authorList>
            <person name="Leushkin E.V."/>
            <person name="Sutormin R.A."/>
            <person name="Nabieva E.R."/>
            <person name="Penin A.A."/>
            <person name="Kondrashov A.S."/>
            <person name="Logacheva M.D."/>
        </authorList>
    </citation>
    <scope>NUCLEOTIDE SEQUENCE [LARGE SCALE GENOMIC DNA]</scope>
</reference>
<feature type="signal peptide" evidence="10">
    <location>
        <begin position="1"/>
        <end position="16"/>
    </location>
</feature>
<evidence type="ECO:0000256" key="9">
    <source>
        <dbReference type="ARBA" id="ARBA00023180"/>
    </source>
</evidence>
<dbReference type="EC" id="3.1.30.1" evidence="3"/>
<keyword evidence="5" id="KW-0479">Metal-binding</keyword>
<dbReference type="Proteomes" id="UP000015453">
    <property type="component" value="Unassembled WGS sequence"/>
</dbReference>
<dbReference type="Pfam" id="PF02265">
    <property type="entry name" value="S1-P1_nuclease"/>
    <property type="match status" value="1"/>
</dbReference>
<dbReference type="InterPro" id="IPR008947">
    <property type="entry name" value="PLipase_C/P1_nuclease_dom_sf"/>
</dbReference>
<evidence type="ECO:0000256" key="6">
    <source>
        <dbReference type="ARBA" id="ARBA00022759"/>
    </source>
</evidence>
<evidence type="ECO:0000256" key="2">
    <source>
        <dbReference type="ARBA" id="ARBA00009547"/>
    </source>
</evidence>
<dbReference type="GO" id="GO:0004521">
    <property type="term" value="F:RNA endonuclease activity"/>
    <property type="evidence" value="ECO:0007669"/>
    <property type="project" value="UniProtKB-ARBA"/>
</dbReference>
<keyword evidence="8" id="KW-1015">Disulfide bond</keyword>
<evidence type="ECO:0000256" key="7">
    <source>
        <dbReference type="ARBA" id="ARBA00022801"/>
    </source>
</evidence>
<dbReference type="InterPro" id="IPR003154">
    <property type="entry name" value="S1/P1nuclease"/>
</dbReference>
<evidence type="ECO:0000256" key="3">
    <source>
        <dbReference type="ARBA" id="ARBA00012562"/>
    </source>
</evidence>
<evidence type="ECO:0000256" key="4">
    <source>
        <dbReference type="ARBA" id="ARBA00022722"/>
    </source>
</evidence>
<sequence>LQFAAILGFCFPFANSWGLDGHTIVCRIAQTRLSNLAAAAVSDLLPTSAGGDLSSECLWADHIKFHYHWSSALHYVDTPDNLCNYHHDSKC</sequence>
<feature type="chain" id="PRO_5004548815" description="Aspergillus nuclease S1" evidence="10">
    <location>
        <begin position="17"/>
        <end position="91"/>
    </location>
</feature>
<name>S8BZW3_9LAMI</name>
<evidence type="ECO:0000313" key="11">
    <source>
        <dbReference type="EMBL" id="EPS57751.1"/>
    </source>
</evidence>
<comment type="catalytic activity">
    <reaction evidence="1">
        <text>Endonucleolytic cleavage to 5'-phosphomononucleotide and 5'-phosphooligonucleotide end-products.</text>
        <dbReference type="EC" id="3.1.30.1"/>
    </reaction>
</comment>
<dbReference type="PANTHER" id="PTHR33146">
    <property type="entry name" value="ENDONUCLEASE 4"/>
    <property type="match status" value="1"/>
</dbReference>
<feature type="non-terminal residue" evidence="11">
    <location>
        <position position="1"/>
    </location>
</feature>
<dbReference type="GO" id="GO:0006308">
    <property type="term" value="P:DNA catabolic process"/>
    <property type="evidence" value="ECO:0007669"/>
    <property type="project" value="InterPro"/>
</dbReference>
<accession>S8BZW3</accession>
<evidence type="ECO:0000256" key="10">
    <source>
        <dbReference type="SAM" id="SignalP"/>
    </source>
</evidence>
<keyword evidence="7" id="KW-0378">Hydrolase</keyword>
<dbReference type="GO" id="GO:0046872">
    <property type="term" value="F:metal ion binding"/>
    <property type="evidence" value="ECO:0007669"/>
    <property type="project" value="UniProtKB-KW"/>
</dbReference>
<evidence type="ECO:0000313" key="12">
    <source>
        <dbReference type="Proteomes" id="UP000015453"/>
    </source>
</evidence>
<keyword evidence="6" id="KW-0255">Endonuclease</keyword>
<dbReference type="PANTHER" id="PTHR33146:SF27">
    <property type="entry name" value="ENDONUCLEASE 2"/>
    <property type="match status" value="1"/>
</dbReference>
<dbReference type="Gene3D" id="1.10.575.10">
    <property type="entry name" value="P1 Nuclease"/>
    <property type="match status" value="1"/>
</dbReference>
<dbReference type="AlphaFoldDB" id="S8BZW3"/>
<feature type="non-terminal residue" evidence="11">
    <location>
        <position position="91"/>
    </location>
</feature>
<dbReference type="OrthoDB" id="1429373at2759"/>
<proteinExistence type="inferred from homology"/>
<gene>
    <name evidence="11" type="ORF">M569_17066</name>
</gene>
<evidence type="ECO:0000256" key="1">
    <source>
        <dbReference type="ARBA" id="ARBA00000245"/>
    </source>
</evidence>
<dbReference type="GO" id="GO:0003676">
    <property type="term" value="F:nucleic acid binding"/>
    <property type="evidence" value="ECO:0007669"/>
    <property type="project" value="InterPro"/>
</dbReference>
<keyword evidence="12" id="KW-1185">Reference proteome</keyword>
<keyword evidence="9" id="KW-0325">Glycoprotein</keyword>
<keyword evidence="10" id="KW-0732">Signal</keyword>
<dbReference type="SUPFAM" id="SSF48537">
    <property type="entry name" value="Phospholipase C/P1 nuclease"/>
    <property type="match status" value="1"/>
</dbReference>
<comment type="similarity">
    <text evidence="2">Belongs to the nuclease type I family.</text>
</comment>
<protein>
    <recommendedName>
        <fullName evidence="3">Aspergillus nuclease S1</fullName>
        <ecNumber evidence="3">3.1.30.1</ecNumber>
    </recommendedName>
</protein>
<evidence type="ECO:0000256" key="5">
    <source>
        <dbReference type="ARBA" id="ARBA00022723"/>
    </source>
</evidence>
<keyword evidence="4" id="KW-0540">Nuclease</keyword>